<feature type="region of interest" description="Disordered" evidence="2">
    <location>
        <begin position="295"/>
        <end position="314"/>
    </location>
</feature>
<gene>
    <name evidence="3" type="ORF">I206_02892</name>
</gene>
<reference evidence="3" key="1">
    <citation type="submission" date="2013-07" db="EMBL/GenBank/DDBJ databases">
        <title>The Genome Sequence of Cryptococcus pinus CBS10737.</title>
        <authorList>
            <consortium name="The Broad Institute Genome Sequencing Platform"/>
            <person name="Cuomo C."/>
            <person name="Litvintseva A."/>
            <person name="Chen Y."/>
            <person name="Heitman J."/>
            <person name="Sun S."/>
            <person name="Springer D."/>
            <person name="Dromer F."/>
            <person name="Young S.K."/>
            <person name="Zeng Q."/>
            <person name="Gargeya S."/>
            <person name="Fitzgerald M."/>
            <person name="Abouelleil A."/>
            <person name="Alvarado L."/>
            <person name="Berlin A.M."/>
            <person name="Chapman S.B."/>
            <person name="Dewar J."/>
            <person name="Goldberg J."/>
            <person name="Griggs A."/>
            <person name="Gujja S."/>
            <person name="Hansen M."/>
            <person name="Howarth C."/>
            <person name="Imamovic A."/>
            <person name="Larimer J."/>
            <person name="McCowan C."/>
            <person name="Murphy C."/>
            <person name="Pearson M."/>
            <person name="Priest M."/>
            <person name="Roberts A."/>
            <person name="Saif S."/>
            <person name="Shea T."/>
            <person name="Sykes S."/>
            <person name="Wortman J."/>
            <person name="Nusbaum C."/>
            <person name="Birren B."/>
        </authorList>
    </citation>
    <scope>NUCLEOTIDE SEQUENCE [LARGE SCALE GENOMIC DNA]</scope>
    <source>
        <strain evidence="3">CBS 10737</strain>
    </source>
</reference>
<feature type="compositionally biased region" description="Basic and acidic residues" evidence="2">
    <location>
        <begin position="134"/>
        <end position="148"/>
    </location>
</feature>
<feature type="compositionally biased region" description="Polar residues" evidence="2">
    <location>
        <begin position="1250"/>
        <end position="1281"/>
    </location>
</feature>
<feature type="compositionally biased region" description="Polar residues" evidence="2">
    <location>
        <begin position="376"/>
        <end position="388"/>
    </location>
</feature>
<evidence type="ECO:0000313" key="3">
    <source>
        <dbReference type="EMBL" id="OCF50835.1"/>
    </source>
</evidence>
<feature type="region of interest" description="Disordered" evidence="2">
    <location>
        <begin position="361"/>
        <end position="458"/>
    </location>
</feature>
<dbReference type="STRING" id="1296096.A0A1B9I5M8"/>
<evidence type="ECO:0000256" key="2">
    <source>
        <dbReference type="SAM" id="MobiDB-lite"/>
    </source>
</evidence>
<feature type="compositionally biased region" description="Low complexity" evidence="2">
    <location>
        <begin position="1285"/>
        <end position="1298"/>
    </location>
</feature>
<reference evidence="3" key="2">
    <citation type="submission" date="2016-07" db="EMBL/GenBank/DDBJ databases">
        <title>Evolution of pathogenesis and genome organization in the Tremellales.</title>
        <authorList>
            <person name="Cuomo C."/>
            <person name="Litvintseva A."/>
            <person name="Heitman J."/>
            <person name="Chen Y."/>
            <person name="Sun S."/>
            <person name="Springer D."/>
            <person name="Dromer F."/>
            <person name="Young S."/>
            <person name="Zeng Q."/>
            <person name="Chapman S."/>
            <person name="Gujja S."/>
            <person name="Saif S."/>
            <person name="Birren B."/>
        </authorList>
    </citation>
    <scope>NUCLEOTIDE SEQUENCE</scope>
    <source>
        <strain evidence="3">CBS 10737</strain>
    </source>
</reference>
<feature type="compositionally biased region" description="Polar residues" evidence="2">
    <location>
        <begin position="115"/>
        <end position="125"/>
    </location>
</feature>
<proteinExistence type="predicted"/>
<keyword evidence="1" id="KW-0175">Coiled coil</keyword>
<feature type="compositionally biased region" description="Polar residues" evidence="2">
    <location>
        <begin position="1320"/>
        <end position="1345"/>
    </location>
</feature>
<feature type="coiled-coil region" evidence="1">
    <location>
        <begin position="915"/>
        <end position="1212"/>
    </location>
</feature>
<organism evidence="3">
    <name type="scientific">Kwoniella pini CBS 10737</name>
    <dbReference type="NCBI Taxonomy" id="1296096"/>
    <lineage>
        <taxon>Eukaryota</taxon>
        <taxon>Fungi</taxon>
        <taxon>Dikarya</taxon>
        <taxon>Basidiomycota</taxon>
        <taxon>Agaricomycotina</taxon>
        <taxon>Tremellomycetes</taxon>
        <taxon>Tremellales</taxon>
        <taxon>Cryptococcaceae</taxon>
        <taxon>Kwoniella</taxon>
    </lineage>
</organism>
<feature type="coiled-coil region" evidence="1">
    <location>
        <begin position="789"/>
        <end position="830"/>
    </location>
</feature>
<feature type="compositionally biased region" description="Polar residues" evidence="2">
    <location>
        <begin position="160"/>
        <end position="174"/>
    </location>
</feature>
<name>A0A1B9I5M8_9TREE</name>
<accession>A0A1B9I5M8</accession>
<evidence type="ECO:0000256" key="1">
    <source>
        <dbReference type="SAM" id="Coils"/>
    </source>
</evidence>
<dbReference type="EMBL" id="KI894009">
    <property type="protein sequence ID" value="OCF50835.1"/>
    <property type="molecule type" value="Genomic_DNA"/>
</dbReference>
<feature type="region of interest" description="Disordered" evidence="2">
    <location>
        <begin position="89"/>
        <end position="204"/>
    </location>
</feature>
<protein>
    <submittedName>
        <fullName evidence="3">Uncharacterized protein</fullName>
    </submittedName>
</protein>
<feature type="compositionally biased region" description="Low complexity" evidence="2">
    <location>
        <begin position="402"/>
        <end position="421"/>
    </location>
</feature>
<dbReference type="OrthoDB" id="2591140at2759"/>
<feature type="coiled-coil region" evidence="1">
    <location>
        <begin position="635"/>
        <end position="673"/>
    </location>
</feature>
<feature type="region of interest" description="Disordered" evidence="2">
    <location>
        <begin position="1229"/>
        <end position="1348"/>
    </location>
</feature>
<sequence length="1380" mass="157300">MDIIHRLNPFHRPSSSLRSNITPTFDFNGNVRPPSSLESGSYQYSIDTTYPQSSLENERYVNSVNNSPIPPVVNTHRRTPSILRSLAHHPSLSALKSKSKKKRKDKEIIPPLPTFNINDDATSQEGKLRKNKSLPRDMRLSDDSRDDVPPIPSHPLLPSTFHNQLNKSRSSSVSIPRPGSTPCNNQISSRRKPAPSPRPEDILYAPQNQSMDHDQFQTPDSMRLKMNFEIDLPGHTISERRSESGLGLGSPRRRYMSFDQRLSPSQHKIRKVLYLIPMRNDSQAYVLFFSGHLSSPADSPPKAPRTNQHPHPVPQSHLYAQTLYADSATFFSTDFGAPSAQPLDWSEEYQEADDGLDMFVNNVILPNGTPDERKQTSQTGASVDGSTNENDKVRVFSRDIYPPVSSSTETTPSKATPSPSKSTRHRRAESSPACSPIRKPARNKESEFARAAKRSSSPFEVKLSANVTKRMSLDAFGTSSLPKFDINEEVLAEENDVQIDKIMQDSPQTPNEAYQNLRDEDEAQLEDNGLDGYEAHELSKISESPDLDDHYISIQYTPVNHPVTDTNTHFFTPLSPLLNAQGLPSYKTTALSPSPLLIRKHMSEPPLPISFDVLLQQADRLDGLKDQLKAESFIIDILRSENEDLKSLTQKQKEEIERQLDSLMCRRKKKLTNDVRRLAINQLKQAMKENEEFFEGLQSAHDALAEQCAAVEEIRAASSQEHTEQIYQLRVANDQLRAEARKSEILLQDLKNGKTELASVVFELRRELKWAETEVQSRDAIVAEKDHKIKILSEDLQEKDSANVMLQNEVNDLKEQLEKLRATLAEKDTFLERYHEIAERASTDELTIKQQLTEKDIILTQLREEHQGYKQQIKDQRKYTGELEMNAQESEITITAVRERLESSEQFREALNLSLTDKNQKIKTLLSDLDDIQTQLTHARHEIVENAREISELKQKMEVSRFEKNERRFQAEVEIGQLHEQLEEMSRNSAEREWAGRQSTELIARLMEEKRGWEEEKDELIEMINHKSIDQESVSGLREQIENLKKQLSSMNHLTNTLKGEIDDKNGSLEFKNTLIQTQDAELSALRVSVEQFEDRWLDAKTSFDRQLKDSERSSTRLREEVEDLEIRLNSREEALKQLVLRNECEKQNDNDVTSRLLRFVNEIDALKLNETKLKNQLKNLQKLSTEEILRSEGLEKRLKYLEEDKELLNVALESKILELTLLQRNSNHDKRIPSTPLTSSTVKMKHNHTSSTLISSRNINSMSKSTSRIPNTPTPSTGDHTTLPRRLTTSTSATSSSRSRRDTISTPTPAIKTPLGESTIHNKAQMSESRNTSSTKPTYSTTGINIKKIERRTSLPVLVRRPSSVLSQTRESLSRVDEI</sequence>